<proteinExistence type="predicted"/>
<dbReference type="InterPro" id="IPR036259">
    <property type="entry name" value="MFS_trans_sf"/>
</dbReference>
<protein>
    <submittedName>
        <fullName evidence="2">Uncharacterized membrane protein YoaK (UPF0700 family)</fullName>
    </submittedName>
</protein>
<feature type="transmembrane region" description="Helical" evidence="1">
    <location>
        <begin position="55"/>
        <end position="75"/>
    </location>
</feature>
<name>A0A9Q5GMX2_CLOBE</name>
<comment type="caution">
    <text evidence="2">The sequence shown here is derived from an EMBL/GenBank/DDBJ whole genome shotgun (WGS) entry which is preliminary data.</text>
</comment>
<sequence length="91" mass="10158">MKHTNYPLYDTLVNRNIKESEARATVISILSQINSIGQIIVGPIIGFVAKNTTTSLGIIISGIMIAPVILIYTYINKSRVNYEKKYDSIIQ</sequence>
<dbReference type="Proteomes" id="UP000821656">
    <property type="component" value="Unassembled WGS sequence"/>
</dbReference>
<organism evidence="2 3">
    <name type="scientific">Clostridium beijerinckii</name>
    <name type="common">Clostridium MP</name>
    <dbReference type="NCBI Taxonomy" id="1520"/>
    <lineage>
        <taxon>Bacteria</taxon>
        <taxon>Bacillati</taxon>
        <taxon>Bacillota</taxon>
        <taxon>Clostridia</taxon>
        <taxon>Eubacteriales</taxon>
        <taxon>Clostridiaceae</taxon>
        <taxon>Clostridium</taxon>
    </lineage>
</organism>
<feature type="transmembrane region" description="Helical" evidence="1">
    <location>
        <begin position="24"/>
        <end position="49"/>
    </location>
</feature>
<dbReference type="AlphaFoldDB" id="A0A9Q5GMX2"/>
<evidence type="ECO:0000256" key="1">
    <source>
        <dbReference type="SAM" id="Phobius"/>
    </source>
</evidence>
<evidence type="ECO:0000313" key="3">
    <source>
        <dbReference type="Proteomes" id="UP000821656"/>
    </source>
</evidence>
<keyword evidence="1" id="KW-1133">Transmembrane helix</keyword>
<dbReference type="RefSeq" id="WP_077308631.1">
    <property type="nucleotide sequence ID" value="NZ_CP016090.1"/>
</dbReference>
<gene>
    <name evidence="2" type="ORF">DFH45_003283</name>
</gene>
<accession>A0A9Q5GMX2</accession>
<dbReference type="SUPFAM" id="SSF103473">
    <property type="entry name" value="MFS general substrate transporter"/>
    <property type="match status" value="1"/>
</dbReference>
<reference evidence="2" key="1">
    <citation type="submission" date="2020-05" db="EMBL/GenBank/DDBJ databases">
        <title>Genomic insights into acetone-butanol-ethanol (ABE) fermentation by sequencing solventogenic clostridia strains.</title>
        <authorList>
            <person name="Brown S."/>
        </authorList>
    </citation>
    <scope>NUCLEOTIDE SEQUENCE</scope>
    <source>
        <strain evidence="2">DJ126</strain>
    </source>
</reference>
<keyword evidence="1" id="KW-0472">Membrane</keyword>
<evidence type="ECO:0000313" key="2">
    <source>
        <dbReference type="EMBL" id="NRV10320.1"/>
    </source>
</evidence>
<dbReference type="EMBL" id="JABSXK010000001">
    <property type="protein sequence ID" value="NRV10320.1"/>
    <property type="molecule type" value="Genomic_DNA"/>
</dbReference>
<keyword evidence="1" id="KW-0812">Transmembrane</keyword>